<organism evidence="8 9">
    <name type="scientific">Frischella japonica</name>
    <dbReference type="NCBI Taxonomy" id="2741544"/>
    <lineage>
        <taxon>Bacteria</taxon>
        <taxon>Pseudomonadati</taxon>
        <taxon>Pseudomonadota</taxon>
        <taxon>Gammaproteobacteria</taxon>
        <taxon>Orbales</taxon>
        <taxon>Orbaceae</taxon>
        <taxon>Frischella</taxon>
    </lineage>
</organism>
<keyword evidence="9" id="KW-1185">Reference proteome</keyword>
<accession>A0ABR7QXP8</accession>
<protein>
    <submittedName>
        <fullName evidence="8">Lipoprotein</fullName>
    </submittedName>
</protein>
<keyword evidence="4" id="KW-0564">Palmitate</keyword>
<dbReference type="NCBIfam" id="NF047847">
    <property type="entry name" value="SS_mature_LptM"/>
    <property type="match status" value="1"/>
</dbReference>
<evidence type="ECO:0000313" key="8">
    <source>
        <dbReference type="EMBL" id="MBC9130977.1"/>
    </source>
</evidence>
<evidence type="ECO:0000256" key="7">
    <source>
        <dbReference type="SAM" id="SignalP"/>
    </source>
</evidence>
<gene>
    <name evidence="8" type="ORF">FcAc13_06590</name>
</gene>
<keyword evidence="5" id="KW-0998">Cell outer membrane</keyword>
<feature type="chain" id="PRO_5046264845" evidence="7">
    <location>
        <begin position="17"/>
        <end position="43"/>
    </location>
</feature>
<evidence type="ECO:0000313" key="9">
    <source>
        <dbReference type="Proteomes" id="UP000651208"/>
    </source>
</evidence>
<evidence type="ECO:0000256" key="3">
    <source>
        <dbReference type="ARBA" id="ARBA00023136"/>
    </source>
</evidence>
<evidence type="ECO:0000256" key="4">
    <source>
        <dbReference type="ARBA" id="ARBA00023139"/>
    </source>
</evidence>
<comment type="subcellular location">
    <subcellularLocation>
        <location evidence="1">Cell outer membrane</location>
        <topology evidence="1">Lipid-anchor</topology>
    </subcellularLocation>
</comment>
<dbReference type="Proteomes" id="UP000651208">
    <property type="component" value="Unassembled WGS sequence"/>
</dbReference>
<proteinExistence type="predicted"/>
<keyword evidence="6 8" id="KW-0449">Lipoprotein</keyword>
<dbReference type="EMBL" id="JABURY010000015">
    <property type="protein sequence ID" value="MBC9130977.1"/>
    <property type="molecule type" value="Genomic_DNA"/>
</dbReference>
<comment type="caution">
    <text evidence="8">The sequence shown here is derived from an EMBL/GenBank/DDBJ whole genome shotgun (WGS) entry which is preliminary data.</text>
</comment>
<feature type="signal peptide" evidence="7">
    <location>
        <begin position="1"/>
        <end position="16"/>
    </location>
</feature>
<reference evidence="8 9" key="1">
    <citation type="submission" date="2020-06" db="EMBL/GenBank/DDBJ databases">
        <title>Frischella cerana isolated from Apis cerana gut homogenate.</title>
        <authorList>
            <person name="Wolter L.A."/>
            <person name="Suenami S."/>
            <person name="Miyazaki R."/>
        </authorList>
    </citation>
    <scope>NUCLEOTIDE SEQUENCE [LARGE SCALE GENOMIC DNA]</scope>
    <source>
        <strain evidence="8 9">Ac13</strain>
    </source>
</reference>
<sequence length="43" mass="4670">MRIFATVLFISCLLTACGFKGPLHSPDSHTTHINANSISNRVV</sequence>
<evidence type="ECO:0000256" key="1">
    <source>
        <dbReference type="ARBA" id="ARBA00004459"/>
    </source>
</evidence>
<dbReference type="InterPro" id="IPR032831">
    <property type="entry name" value="LptM_cons"/>
</dbReference>
<keyword evidence="3" id="KW-0472">Membrane</keyword>
<evidence type="ECO:0000256" key="6">
    <source>
        <dbReference type="ARBA" id="ARBA00023288"/>
    </source>
</evidence>
<dbReference type="PROSITE" id="PS51257">
    <property type="entry name" value="PROKAR_LIPOPROTEIN"/>
    <property type="match status" value="1"/>
</dbReference>
<evidence type="ECO:0000256" key="5">
    <source>
        <dbReference type="ARBA" id="ARBA00023237"/>
    </source>
</evidence>
<evidence type="ECO:0000256" key="2">
    <source>
        <dbReference type="ARBA" id="ARBA00022729"/>
    </source>
</evidence>
<dbReference type="RefSeq" id="WP_187755416.1">
    <property type="nucleotide sequence ID" value="NZ_JABURY010000015.1"/>
</dbReference>
<name>A0ABR7QXP8_9GAMM</name>
<keyword evidence="2 7" id="KW-0732">Signal</keyword>